<dbReference type="EMBL" id="CP067089">
    <property type="protein sequence ID" value="QQO07583.1"/>
    <property type="molecule type" value="Genomic_DNA"/>
</dbReference>
<feature type="transmembrane region" description="Helical" evidence="1">
    <location>
        <begin position="91"/>
        <end position="111"/>
    </location>
</feature>
<sequence length="244" mass="27854">MVITYGLKTKIYEEKFLENERDPLTGGSGVWLRSQRRYVTIFFILPVLCRRAAVEACSQESGQSIPVELWSEKMKDEGDRLLANAGSWLRYGWLAPSLLVFLAALFIWGIASGASKRNLEEQQTLYFAEPKAGDIVIALDREDPDDWTTEYRTAFKITKVEDEFIYALRSAEKKPGGWEKLKDRPGIARSFNLSDAMFGGEPQRFSRYMYNHSSGSHTLQDVSVPFKDRRYGMSADLVIRPNSK</sequence>
<reference evidence="2" key="1">
    <citation type="submission" date="2021-01" db="EMBL/GenBank/DDBJ databases">
        <title>Description of Breznakiella homolactica.</title>
        <authorList>
            <person name="Song Y."/>
            <person name="Brune A."/>
        </authorList>
    </citation>
    <scope>NUCLEOTIDE SEQUENCE</scope>
    <source>
        <strain evidence="2">RmG30</strain>
    </source>
</reference>
<dbReference type="Proteomes" id="UP000595917">
    <property type="component" value="Chromosome"/>
</dbReference>
<accession>A0A7T7XJV4</accession>
<evidence type="ECO:0000313" key="3">
    <source>
        <dbReference type="Proteomes" id="UP000595917"/>
    </source>
</evidence>
<keyword evidence="1" id="KW-0472">Membrane</keyword>
<name>A0A7T7XJV4_9SPIR</name>
<organism evidence="2 3">
    <name type="scientific">Breznakiella homolactica</name>
    <dbReference type="NCBI Taxonomy" id="2798577"/>
    <lineage>
        <taxon>Bacteria</taxon>
        <taxon>Pseudomonadati</taxon>
        <taxon>Spirochaetota</taxon>
        <taxon>Spirochaetia</taxon>
        <taxon>Spirochaetales</taxon>
        <taxon>Breznakiellaceae</taxon>
        <taxon>Breznakiella</taxon>
    </lineage>
</organism>
<evidence type="ECO:0000256" key="1">
    <source>
        <dbReference type="SAM" id="Phobius"/>
    </source>
</evidence>
<dbReference type="RefSeq" id="WP_215624889.1">
    <property type="nucleotide sequence ID" value="NZ_CP067089.2"/>
</dbReference>
<dbReference type="KEGG" id="bhc:JFL75_11560"/>
<keyword evidence="3" id="KW-1185">Reference proteome</keyword>
<gene>
    <name evidence="2" type="ORF">JFL75_11560</name>
</gene>
<protein>
    <submittedName>
        <fullName evidence="2">Uncharacterized protein</fullName>
    </submittedName>
</protein>
<keyword evidence="1" id="KW-1133">Transmembrane helix</keyword>
<proteinExistence type="predicted"/>
<evidence type="ECO:0000313" key="2">
    <source>
        <dbReference type="EMBL" id="QQO07583.1"/>
    </source>
</evidence>
<keyword evidence="1" id="KW-0812">Transmembrane</keyword>
<dbReference type="AlphaFoldDB" id="A0A7T7XJV4"/>